<keyword evidence="2" id="KW-0808">Transferase</keyword>
<proteinExistence type="predicted"/>
<dbReference type="InterPro" id="IPR016181">
    <property type="entry name" value="Acyl_CoA_acyltransferase"/>
</dbReference>
<sequence length="196" mass="21881">MAQIVRPDARYRHSYLAAHDEFDGAHRDGDGEWEQAADPATGFEGYTFTREGLADKDEFIRFVRSRRAEELPESPRPAGHVPCTFLWIVEGDEYLGSIALRHELNDFLLEQGGHIGYSIRPSARRQGHATTALRQVLELAGELGMERVLLTCDEDNPASRATIEHAGGEYEDSRAGKRRYWVTAITTDRPAGAVIG</sequence>
<dbReference type="PROSITE" id="PS51186">
    <property type="entry name" value="GNAT"/>
    <property type="match status" value="1"/>
</dbReference>
<dbReference type="PANTHER" id="PTHR39173:SF1">
    <property type="entry name" value="ACETYLTRANSFERASE"/>
    <property type="match status" value="1"/>
</dbReference>
<dbReference type="PANTHER" id="PTHR39173">
    <property type="entry name" value="ACETYLTRANSFERASE"/>
    <property type="match status" value="1"/>
</dbReference>
<evidence type="ECO:0000313" key="3">
    <source>
        <dbReference type="Proteomes" id="UP000554054"/>
    </source>
</evidence>
<gene>
    <name evidence="2" type="ORF">BJY20_002380</name>
</gene>
<reference evidence="2 3" key="1">
    <citation type="submission" date="2020-07" db="EMBL/GenBank/DDBJ databases">
        <title>Sequencing the genomes of 1000 actinobacteria strains.</title>
        <authorList>
            <person name="Klenk H.-P."/>
        </authorList>
    </citation>
    <scope>NUCLEOTIDE SEQUENCE [LARGE SCALE GENOMIC DNA]</scope>
    <source>
        <strain evidence="2 3">DSM 26154</strain>
    </source>
</reference>
<organism evidence="2 3">
    <name type="scientific">Janibacter cremeus</name>
    <dbReference type="NCBI Taxonomy" id="1285192"/>
    <lineage>
        <taxon>Bacteria</taxon>
        <taxon>Bacillati</taxon>
        <taxon>Actinomycetota</taxon>
        <taxon>Actinomycetes</taxon>
        <taxon>Micrococcales</taxon>
        <taxon>Intrasporangiaceae</taxon>
        <taxon>Janibacter</taxon>
    </lineage>
</organism>
<dbReference type="AlphaFoldDB" id="A0A852VSV5"/>
<evidence type="ECO:0000259" key="1">
    <source>
        <dbReference type="PROSITE" id="PS51186"/>
    </source>
</evidence>
<protein>
    <submittedName>
        <fullName evidence="2">Putative acetyltransferase</fullName>
    </submittedName>
</protein>
<evidence type="ECO:0000313" key="2">
    <source>
        <dbReference type="EMBL" id="NYF98988.1"/>
    </source>
</evidence>
<dbReference type="Gene3D" id="3.40.630.30">
    <property type="match status" value="1"/>
</dbReference>
<dbReference type="EMBL" id="JACCAE010000001">
    <property type="protein sequence ID" value="NYF98988.1"/>
    <property type="molecule type" value="Genomic_DNA"/>
</dbReference>
<dbReference type="GO" id="GO:0016747">
    <property type="term" value="F:acyltransferase activity, transferring groups other than amino-acyl groups"/>
    <property type="evidence" value="ECO:0007669"/>
    <property type="project" value="InterPro"/>
</dbReference>
<accession>A0A852VSV5</accession>
<dbReference type="InterPro" id="IPR000182">
    <property type="entry name" value="GNAT_dom"/>
</dbReference>
<dbReference type="Pfam" id="PF13302">
    <property type="entry name" value="Acetyltransf_3"/>
    <property type="match status" value="1"/>
</dbReference>
<dbReference type="Proteomes" id="UP000554054">
    <property type="component" value="Unassembled WGS sequence"/>
</dbReference>
<dbReference type="SUPFAM" id="SSF55729">
    <property type="entry name" value="Acyl-CoA N-acyltransferases (Nat)"/>
    <property type="match status" value="1"/>
</dbReference>
<name>A0A852VSV5_9MICO</name>
<keyword evidence="3" id="KW-1185">Reference proteome</keyword>
<dbReference type="RefSeq" id="WP_185991747.1">
    <property type="nucleotide sequence ID" value="NZ_JACCAE010000001.1"/>
</dbReference>
<comment type="caution">
    <text evidence="2">The sequence shown here is derived from an EMBL/GenBank/DDBJ whole genome shotgun (WGS) entry which is preliminary data.</text>
</comment>
<feature type="domain" description="N-acetyltransferase" evidence="1">
    <location>
        <begin position="46"/>
        <end position="185"/>
    </location>
</feature>